<reference evidence="1 2" key="1">
    <citation type="journal article" date="2021" name="Hortic Res">
        <title>Chromosome-scale assembly of the Dendrobium chrysotoxum genome enhances the understanding of orchid evolution.</title>
        <authorList>
            <person name="Zhang Y."/>
            <person name="Zhang G.Q."/>
            <person name="Zhang D."/>
            <person name="Liu X.D."/>
            <person name="Xu X.Y."/>
            <person name="Sun W.H."/>
            <person name="Yu X."/>
            <person name="Zhu X."/>
            <person name="Wang Z.W."/>
            <person name="Zhao X."/>
            <person name="Zhong W.Y."/>
            <person name="Chen H."/>
            <person name="Yin W.L."/>
            <person name="Huang T."/>
            <person name="Niu S.C."/>
            <person name="Liu Z.J."/>
        </authorList>
    </citation>
    <scope>NUCLEOTIDE SEQUENCE [LARGE SCALE GENOMIC DNA]</scope>
    <source>
        <strain evidence="1">Lindl</strain>
    </source>
</reference>
<comment type="caution">
    <text evidence="1">The sequence shown here is derived from an EMBL/GenBank/DDBJ whole genome shotgun (WGS) entry which is preliminary data.</text>
</comment>
<proteinExistence type="predicted"/>
<gene>
    <name evidence="1" type="ORF">IEQ34_006390</name>
</gene>
<accession>A0AAV7HBN7</accession>
<organism evidence="1 2">
    <name type="scientific">Dendrobium chrysotoxum</name>
    <name type="common">Orchid</name>
    <dbReference type="NCBI Taxonomy" id="161865"/>
    <lineage>
        <taxon>Eukaryota</taxon>
        <taxon>Viridiplantae</taxon>
        <taxon>Streptophyta</taxon>
        <taxon>Embryophyta</taxon>
        <taxon>Tracheophyta</taxon>
        <taxon>Spermatophyta</taxon>
        <taxon>Magnoliopsida</taxon>
        <taxon>Liliopsida</taxon>
        <taxon>Asparagales</taxon>
        <taxon>Orchidaceae</taxon>
        <taxon>Epidendroideae</taxon>
        <taxon>Malaxideae</taxon>
        <taxon>Dendrobiinae</taxon>
        <taxon>Dendrobium</taxon>
    </lineage>
</organism>
<dbReference type="Proteomes" id="UP000775213">
    <property type="component" value="Unassembled WGS sequence"/>
</dbReference>
<keyword evidence="2" id="KW-1185">Reference proteome</keyword>
<evidence type="ECO:0000313" key="1">
    <source>
        <dbReference type="EMBL" id="KAH0466287.1"/>
    </source>
</evidence>
<name>A0AAV7HBN7_DENCH</name>
<protein>
    <submittedName>
        <fullName evidence="1">Uncharacterized protein</fullName>
    </submittedName>
</protein>
<dbReference type="AlphaFoldDB" id="A0AAV7HBN7"/>
<evidence type="ECO:0000313" key="2">
    <source>
        <dbReference type="Proteomes" id="UP000775213"/>
    </source>
</evidence>
<dbReference type="EMBL" id="JAGFBR010000006">
    <property type="protein sequence ID" value="KAH0466287.1"/>
    <property type="molecule type" value="Genomic_DNA"/>
</dbReference>
<sequence>MDGCPILFPNLGAAPPARVGTVADVPSSHELDGLNINPAIDSVGVVQGDMVENQDFICAHENDGVVYPLLNDVGHEIIPFLAKALGDVVFLSAGGFVSPIMNTQAATGVQLIGSDDVGACAMALSHVEVEEEGEEKRVSCQAKVCYNLSGVTVTPASFTHSFRDWWWHAL</sequence>